<comment type="catalytic activity">
    <reaction evidence="24">
        <text>a 1,2-diacyl-sn-glycerol + ATP = a 1,2-diacyl-sn-glycero-3-phosphate + ADP + H(+)</text>
        <dbReference type="Rhea" id="RHEA:10272"/>
        <dbReference type="ChEBI" id="CHEBI:15378"/>
        <dbReference type="ChEBI" id="CHEBI:17815"/>
        <dbReference type="ChEBI" id="CHEBI:30616"/>
        <dbReference type="ChEBI" id="CHEBI:58608"/>
        <dbReference type="ChEBI" id="CHEBI:456216"/>
        <dbReference type="EC" id="2.7.1.107"/>
    </reaction>
</comment>
<feature type="binding site" evidence="21">
    <location>
        <begin position="36"/>
        <end position="40"/>
    </location>
    <ligand>
        <name>substrate</name>
    </ligand>
</feature>
<evidence type="ECO:0000256" key="4">
    <source>
        <dbReference type="ARBA" id="ARBA00017575"/>
    </source>
</evidence>
<comment type="function">
    <text evidence="24">Catalyzes the ATP-dependent phosphorylation of sn-l,2-diacylglycerol (DAG) to phosphatidic acid. Involved in the recycling of diacylglycerol produced as a by-product during membrane-derived oligosaccharide (MDO) biosynthesis.</text>
</comment>
<evidence type="ECO:0000256" key="13">
    <source>
        <dbReference type="ARBA" id="ARBA00022840"/>
    </source>
</evidence>
<feature type="binding site" evidence="22">
    <location>
        <position position="15"/>
    </location>
    <ligand>
        <name>ATP</name>
        <dbReference type="ChEBI" id="CHEBI:30616"/>
    </ligand>
</feature>
<keyword evidence="12 24" id="KW-0418">Kinase</keyword>
<keyword evidence="13 22" id="KW-0067">ATP-binding</keyword>
<dbReference type="InterPro" id="IPR033718">
    <property type="entry name" value="DAGK_prok"/>
</dbReference>
<keyword evidence="10 23" id="KW-0479">Metal-binding</keyword>
<keyword evidence="14 23" id="KW-0460">Magnesium</keyword>
<feature type="binding site" evidence="21">
    <location>
        <begin position="118"/>
        <end position="123"/>
    </location>
    <ligand>
        <name>substrate</name>
    </ligand>
</feature>
<evidence type="ECO:0000256" key="2">
    <source>
        <dbReference type="ARBA" id="ARBA00005967"/>
    </source>
</evidence>
<feature type="transmembrane region" description="Helical" evidence="24">
    <location>
        <begin position="41"/>
        <end position="60"/>
    </location>
</feature>
<evidence type="ECO:0000256" key="8">
    <source>
        <dbReference type="ARBA" id="ARBA00022679"/>
    </source>
</evidence>
<evidence type="ECO:0000313" key="26">
    <source>
        <dbReference type="Proteomes" id="UP000177583"/>
    </source>
</evidence>
<comment type="similarity">
    <text evidence="2 24">Belongs to the bacterial diacylglycerol kinase family.</text>
</comment>
<dbReference type="GO" id="GO:0005886">
    <property type="term" value="C:plasma membrane"/>
    <property type="evidence" value="ECO:0007669"/>
    <property type="project" value="UniProtKB-SubCell"/>
</dbReference>
<comment type="cofactor">
    <cofactor evidence="23">
        <name>Mg(2+)</name>
        <dbReference type="ChEBI" id="CHEBI:18420"/>
    </cofactor>
    <text evidence="23">Mn(2+), Zn(2+), Cd(2+) and Co(2+) support activity to lesser extents.</text>
</comment>
<dbReference type="Pfam" id="PF01219">
    <property type="entry name" value="DAGK_prokar"/>
    <property type="match status" value="1"/>
</dbReference>
<dbReference type="GO" id="GO:0004143">
    <property type="term" value="F:ATP-dependent diacylglycerol kinase activity"/>
    <property type="evidence" value="ECO:0007669"/>
    <property type="project" value="UniProtKB-EC"/>
</dbReference>
<dbReference type="GO" id="GO:0046872">
    <property type="term" value="F:metal ion binding"/>
    <property type="evidence" value="ECO:0007669"/>
    <property type="project" value="UniProtKB-KW"/>
</dbReference>
<comment type="subcellular location">
    <subcellularLocation>
        <location evidence="1 24">Cell inner membrane</location>
        <topology evidence="1 24">Multi-pass membrane protein</topology>
    </subcellularLocation>
</comment>
<evidence type="ECO:0000256" key="14">
    <source>
        <dbReference type="ARBA" id="ARBA00022842"/>
    </source>
</evidence>
<keyword evidence="5" id="KW-1003">Cell membrane</keyword>
<keyword evidence="15 24" id="KW-1133">Transmembrane helix</keyword>
<keyword evidence="17 24" id="KW-0472">Membrane</keyword>
<evidence type="ECO:0000256" key="9">
    <source>
        <dbReference type="ARBA" id="ARBA00022692"/>
    </source>
</evidence>
<keyword evidence="8 24" id="KW-0808">Transferase</keyword>
<comment type="caution">
    <text evidence="25">The sequence shown here is derived from an EMBL/GenBank/DDBJ whole genome shotgun (WGS) entry which is preliminary data.</text>
</comment>
<dbReference type="InterPro" id="IPR000829">
    <property type="entry name" value="DAGK"/>
</dbReference>
<dbReference type="Gene3D" id="1.10.287.3610">
    <property type="match status" value="1"/>
</dbReference>
<dbReference type="PANTHER" id="PTHR34299">
    <property type="entry name" value="DIACYLGLYCEROL KINASE"/>
    <property type="match status" value="1"/>
</dbReference>
<protein>
    <recommendedName>
        <fullName evidence="4 24">Diacylglycerol kinase</fullName>
        <ecNumber evidence="3 24">2.7.1.107</ecNumber>
    </recommendedName>
</protein>
<keyword evidence="7 24" id="KW-0997">Cell inner membrane</keyword>
<evidence type="ECO:0000256" key="15">
    <source>
        <dbReference type="ARBA" id="ARBA00022989"/>
    </source>
</evidence>
<feature type="transmembrane region" description="Helical" evidence="24">
    <location>
        <begin position="106"/>
        <end position="128"/>
    </location>
</feature>
<proteinExistence type="inferred from homology"/>
<feature type="binding site" evidence="21">
    <location>
        <position position="104"/>
    </location>
    <ligand>
        <name>substrate</name>
    </ligand>
</feature>
<evidence type="ECO:0000256" key="24">
    <source>
        <dbReference type="RuleBase" id="RU363065"/>
    </source>
</evidence>
<dbReference type="CDD" id="cd14264">
    <property type="entry name" value="DAGK_IM"/>
    <property type="match status" value="1"/>
</dbReference>
<keyword evidence="6" id="KW-0444">Lipid biosynthesis</keyword>
<dbReference type="Proteomes" id="UP000177583">
    <property type="component" value="Unassembled WGS sequence"/>
</dbReference>
<evidence type="ECO:0000256" key="1">
    <source>
        <dbReference type="ARBA" id="ARBA00004429"/>
    </source>
</evidence>
<evidence type="ECO:0000256" key="20">
    <source>
        <dbReference type="PIRSR" id="PIRSR600829-1"/>
    </source>
</evidence>
<gene>
    <name evidence="25" type="ORF">A2557_09990</name>
</gene>
<dbReference type="AlphaFoldDB" id="A0A1F6GLY3"/>
<sequence length="130" mass="14579">MEPGQIPPKATGLTRIVKAFFYSLDGLGSVYRSEAAFRQELWMLLPATALVWFLPLGIFWQLWLSFGALFLLLVELVNTGIERLVDLASPGFHPLAKDAKDIGSALVLLSLLFYLFLWGLALWGRWALLV</sequence>
<evidence type="ECO:0000256" key="10">
    <source>
        <dbReference type="ARBA" id="ARBA00022723"/>
    </source>
</evidence>
<dbReference type="InterPro" id="IPR036945">
    <property type="entry name" value="DAGK_sf"/>
</dbReference>
<keyword evidence="18" id="KW-0594">Phospholipid biosynthesis</keyword>
<feature type="binding site" evidence="21">
    <location>
        <position position="75"/>
    </location>
    <ligand>
        <name>substrate</name>
    </ligand>
</feature>
<name>A0A1F6GLY3_9PROT</name>
<evidence type="ECO:0000256" key="7">
    <source>
        <dbReference type="ARBA" id="ARBA00022519"/>
    </source>
</evidence>
<evidence type="ECO:0000256" key="16">
    <source>
        <dbReference type="ARBA" id="ARBA00023098"/>
    </source>
</evidence>
<feature type="binding site" evidence="23">
    <location>
        <position position="82"/>
    </location>
    <ligand>
        <name>a divalent metal cation</name>
        <dbReference type="ChEBI" id="CHEBI:60240"/>
    </ligand>
</feature>
<feature type="binding site" evidence="22">
    <location>
        <begin position="100"/>
        <end position="101"/>
    </location>
    <ligand>
        <name>ATP</name>
        <dbReference type="ChEBI" id="CHEBI:30616"/>
    </ligand>
</feature>
<reference evidence="25 26" key="1">
    <citation type="journal article" date="2016" name="Nat. Commun.">
        <title>Thousands of microbial genomes shed light on interconnected biogeochemical processes in an aquifer system.</title>
        <authorList>
            <person name="Anantharaman K."/>
            <person name="Brown C.T."/>
            <person name="Hug L.A."/>
            <person name="Sharon I."/>
            <person name="Castelle C.J."/>
            <person name="Probst A.J."/>
            <person name="Thomas B.C."/>
            <person name="Singh A."/>
            <person name="Wilkins M.J."/>
            <person name="Karaoz U."/>
            <person name="Brodie E.L."/>
            <person name="Williams K.H."/>
            <person name="Hubbard S.S."/>
            <person name="Banfield J.F."/>
        </authorList>
    </citation>
    <scope>NUCLEOTIDE SEQUENCE [LARGE SCALE GENOMIC DNA]</scope>
</reference>
<feature type="binding site" evidence="22">
    <location>
        <position position="22"/>
    </location>
    <ligand>
        <name>ATP</name>
        <dbReference type="ChEBI" id="CHEBI:30616"/>
    </ligand>
</feature>
<dbReference type="EC" id="2.7.1.107" evidence="3 24"/>
<dbReference type="EMBL" id="MFNF01000061">
    <property type="protein sequence ID" value="OGG99080.1"/>
    <property type="molecule type" value="Genomic_DNA"/>
</dbReference>
<evidence type="ECO:0000256" key="3">
    <source>
        <dbReference type="ARBA" id="ARBA00012133"/>
    </source>
</evidence>
<evidence type="ECO:0000256" key="21">
    <source>
        <dbReference type="PIRSR" id="PIRSR600829-2"/>
    </source>
</evidence>
<feature type="binding site" evidence="21">
    <location>
        <position position="15"/>
    </location>
    <ligand>
        <name>substrate</name>
    </ligand>
</feature>
<dbReference type="PANTHER" id="PTHR34299:SF1">
    <property type="entry name" value="DIACYLGLYCEROL KINASE"/>
    <property type="match status" value="1"/>
</dbReference>
<keyword evidence="9 24" id="KW-0812">Transmembrane</keyword>
<feature type="binding site" evidence="22">
    <location>
        <position position="82"/>
    </location>
    <ligand>
        <name>ATP</name>
        <dbReference type="ChEBI" id="CHEBI:30616"/>
    </ligand>
</feature>
<feature type="binding site" evidence="23">
    <location>
        <position position="34"/>
    </location>
    <ligand>
        <name>a divalent metal cation</name>
        <dbReference type="ChEBI" id="CHEBI:60240"/>
    </ligand>
</feature>
<feature type="active site" description="Proton acceptor" evidence="20">
    <location>
        <position position="75"/>
    </location>
</feature>
<evidence type="ECO:0000256" key="17">
    <source>
        <dbReference type="ARBA" id="ARBA00023136"/>
    </source>
</evidence>
<evidence type="ECO:0000256" key="22">
    <source>
        <dbReference type="PIRSR" id="PIRSR600829-3"/>
    </source>
</evidence>
<evidence type="ECO:0000256" key="19">
    <source>
        <dbReference type="ARBA" id="ARBA00023264"/>
    </source>
</evidence>
<evidence type="ECO:0000256" key="6">
    <source>
        <dbReference type="ARBA" id="ARBA00022516"/>
    </source>
</evidence>
<evidence type="ECO:0000256" key="12">
    <source>
        <dbReference type="ARBA" id="ARBA00022777"/>
    </source>
</evidence>
<organism evidence="25 26">
    <name type="scientific">Candidatus Lambdaproteobacteria bacterium RIFOXYD2_FULL_56_26</name>
    <dbReference type="NCBI Taxonomy" id="1817773"/>
    <lineage>
        <taxon>Bacteria</taxon>
        <taxon>Pseudomonadati</taxon>
        <taxon>Pseudomonadota</taxon>
        <taxon>Candidatus Lambdaproteobacteria</taxon>
    </lineage>
</organism>
<dbReference type="GO" id="GO:0005524">
    <property type="term" value="F:ATP binding"/>
    <property type="evidence" value="ECO:0007669"/>
    <property type="project" value="UniProtKB-KW"/>
</dbReference>
<evidence type="ECO:0000256" key="18">
    <source>
        <dbReference type="ARBA" id="ARBA00023209"/>
    </source>
</evidence>
<dbReference type="GO" id="GO:0006654">
    <property type="term" value="P:phosphatidic acid biosynthetic process"/>
    <property type="evidence" value="ECO:0007669"/>
    <property type="project" value="InterPro"/>
</dbReference>
<keyword evidence="16 24" id="KW-0443">Lipid metabolism</keyword>
<accession>A0A1F6GLY3</accession>
<feature type="binding site" evidence="22">
    <location>
        <position position="34"/>
    </location>
    <ligand>
        <name>ATP</name>
        <dbReference type="ChEBI" id="CHEBI:30616"/>
    </ligand>
</feature>
<evidence type="ECO:0000256" key="5">
    <source>
        <dbReference type="ARBA" id="ARBA00022475"/>
    </source>
</evidence>
<evidence type="ECO:0000313" key="25">
    <source>
        <dbReference type="EMBL" id="OGG99080.1"/>
    </source>
</evidence>
<comment type="caution">
    <text evidence="24">Lacks conserved residue(s) required for the propagation of feature annotation.</text>
</comment>
<keyword evidence="19 24" id="KW-1208">Phospholipid metabolism</keyword>
<evidence type="ECO:0000256" key="11">
    <source>
        <dbReference type="ARBA" id="ARBA00022741"/>
    </source>
</evidence>
<evidence type="ECO:0000256" key="23">
    <source>
        <dbReference type="PIRSR" id="PIRSR600829-4"/>
    </source>
</evidence>
<keyword evidence="11 22" id="KW-0547">Nucleotide-binding</keyword>